<organism evidence="4 5">
    <name type="scientific">Oryzias latipes</name>
    <name type="common">Japanese rice fish</name>
    <name type="synonym">Japanese killifish</name>
    <dbReference type="NCBI Taxonomy" id="8090"/>
    <lineage>
        <taxon>Eukaryota</taxon>
        <taxon>Metazoa</taxon>
        <taxon>Chordata</taxon>
        <taxon>Craniata</taxon>
        <taxon>Vertebrata</taxon>
        <taxon>Euteleostomi</taxon>
        <taxon>Actinopterygii</taxon>
        <taxon>Neopterygii</taxon>
        <taxon>Teleostei</taxon>
        <taxon>Neoteleostei</taxon>
        <taxon>Acanthomorphata</taxon>
        <taxon>Ovalentaria</taxon>
        <taxon>Atherinomorphae</taxon>
        <taxon>Beloniformes</taxon>
        <taxon>Adrianichthyidae</taxon>
        <taxon>Oryziinae</taxon>
        <taxon>Oryzias</taxon>
    </lineage>
</organism>
<evidence type="ECO:0000313" key="4">
    <source>
        <dbReference type="Ensembl" id="ENSORLP00015032253.1"/>
    </source>
</evidence>
<name>A0A3P9JJB7_ORYLA</name>
<dbReference type="PANTHER" id="PTHR16675:SF237">
    <property type="entry name" value="MHC CLASS I ANTIGEN TRANSCRIPT VARIANT 1-RELATED"/>
    <property type="match status" value="1"/>
</dbReference>
<proteinExistence type="predicted"/>
<sequence>MITRLLCHTIAPARLLLAPPQSSLIMYAGIWATVTHSLRYLHTAASGIPAFPEFVTVVQVDGQPFSYYDSSIRRELPRQTWTVQTEDPNFWERRTKSSIVDKQVFKTIRRPKQEDGWKNPGRSRPPRGPGQQLEMASMAL</sequence>
<evidence type="ECO:0000256" key="2">
    <source>
        <dbReference type="SAM" id="MobiDB-lite"/>
    </source>
</evidence>
<dbReference type="InterPro" id="IPR011161">
    <property type="entry name" value="MHC_I-like_Ag-recog"/>
</dbReference>
<reference evidence="4" key="4">
    <citation type="submission" date="2025-09" db="UniProtKB">
        <authorList>
            <consortium name="Ensembl"/>
        </authorList>
    </citation>
    <scope>IDENTIFICATION</scope>
    <source>
        <strain evidence="4">HSOK</strain>
    </source>
</reference>
<reference evidence="4 5" key="2">
    <citation type="submission" date="2017-04" db="EMBL/GenBank/DDBJ databases">
        <title>CpG methylation of centromeres and impact of large insertions on vertebrate speciation.</title>
        <authorList>
            <person name="Ichikawa K."/>
            <person name="Yoshimura J."/>
            <person name="Morishita S."/>
        </authorList>
    </citation>
    <scope>NUCLEOTIDE SEQUENCE</scope>
    <source>
        <strain evidence="4 5">HSOK</strain>
    </source>
</reference>
<dbReference type="PANTHER" id="PTHR16675">
    <property type="entry name" value="MHC CLASS I-RELATED"/>
    <property type="match status" value="1"/>
</dbReference>
<dbReference type="InterPro" id="IPR050208">
    <property type="entry name" value="MHC_class-I_related"/>
</dbReference>
<dbReference type="InterPro" id="IPR037055">
    <property type="entry name" value="MHC_I-like_Ag-recog_sf"/>
</dbReference>
<accession>A0A3P9JJB7</accession>
<dbReference type="Gene3D" id="3.30.500.10">
    <property type="entry name" value="MHC class I-like antigen recognition-like"/>
    <property type="match status" value="1"/>
</dbReference>
<dbReference type="Proteomes" id="UP000265200">
    <property type="component" value="Chromosome 22"/>
</dbReference>
<dbReference type="AlphaFoldDB" id="A0A3P9JJB7"/>
<evidence type="ECO:0000256" key="1">
    <source>
        <dbReference type="ARBA" id="ARBA00023180"/>
    </source>
</evidence>
<dbReference type="SUPFAM" id="SSF54452">
    <property type="entry name" value="MHC antigen-recognition domain"/>
    <property type="match status" value="1"/>
</dbReference>
<reference key="1">
    <citation type="journal article" date="2007" name="Nature">
        <title>The medaka draft genome and insights into vertebrate genome evolution.</title>
        <authorList>
            <person name="Kasahara M."/>
            <person name="Naruse K."/>
            <person name="Sasaki S."/>
            <person name="Nakatani Y."/>
            <person name="Qu W."/>
            <person name="Ahsan B."/>
            <person name="Yamada T."/>
            <person name="Nagayasu Y."/>
            <person name="Doi K."/>
            <person name="Kasai Y."/>
            <person name="Jindo T."/>
            <person name="Kobayashi D."/>
            <person name="Shimada A."/>
            <person name="Toyoda A."/>
            <person name="Kuroki Y."/>
            <person name="Fujiyama A."/>
            <person name="Sasaki T."/>
            <person name="Shimizu A."/>
            <person name="Asakawa S."/>
            <person name="Shimizu N."/>
            <person name="Hashimoto S."/>
            <person name="Yang J."/>
            <person name="Lee Y."/>
            <person name="Matsushima K."/>
            <person name="Sugano S."/>
            <person name="Sakaizumi M."/>
            <person name="Narita T."/>
            <person name="Ohishi K."/>
            <person name="Haga S."/>
            <person name="Ohta F."/>
            <person name="Nomoto H."/>
            <person name="Nogata K."/>
            <person name="Morishita T."/>
            <person name="Endo T."/>
            <person name="Shin-I T."/>
            <person name="Takeda H."/>
            <person name="Morishita S."/>
            <person name="Kohara Y."/>
        </authorList>
    </citation>
    <scope>NUCLEOTIDE SEQUENCE [LARGE SCALE GENOMIC DNA]</scope>
    <source>
        <strain>Hd-rR</strain>
    </source>
</reference>
<feature type="domain" description="MHC class I-like antigen recognition-like" evidence="3">
    <location>
        <begin position="35"/>
        <end position="106"/>
    </location>
</feature>
<evidence type="ECO:0000259" key="3">
    <source>
        <dbReference type="Pfam" id="PF00129"/>
    </source>
</evidence>
<reference evidence="4" key="3">
    <citation type="submission" date="2025-08" db="UniProtKB">
        <authorList>
            <consortium name="Ensembl"/>
        </authorList>
    </citation>
    <scope>IDENTIFICATION</scope>
    <source>
        <strain evidence="4">HSOK</strain>
    </source>
</reference>
<evidence type="ECO:0000313" key="5">
    <source>
        <dbReference type="Proteomes" id="UP000265200"/>
    </source>
</evidence>
<keyword evidence="1" id="KW-0325">Glycoprotein</keyword>
<dbReference type="Ensembl" id="ENSORLT00015024019.1">
    <property type="protein sequence ID" value="ENSORLP00015032253.1"/>
    <property type="gene ID" value="ENSORLG00015016914.1"/>
</dbReference>
<protein>
    <recommendedName>
        <fullName evidence="3">MHC class I-like antigen recognition-like domain-containing protein</fullName>
    </recommendedName>
</protein>
<feature type="region of interest" description="Disordered" evidence="2">
    <location>
        <begin position="109"/>
        <end position="140"/>
    </location>
</feature>
<dbReference type="InterPro" id="IPR011162">
    <property type="entry name" value="MHC_I/II-like_Ag-recog"/>
</dbReference>
<dbReference type="Pfam" id="PF00129">
    <property type="entry name" value="MHC_I"/>
    <property type="match status" value="1"/>
</dbReference>